<evidence type="ECO:0000313" key="2">
    <source>
        <dbReference type="Proteomes" id="UP000599523"/>
    </source>
</evidence>
<dbReference type="AlphaFoldDB" id="A0A972JAX7"/>
<sequence>MSNQKYPDFGSHPDADLAEADALLMKADALLRRHRFGGTEPSPATIDDDLPILTEIVEDLPPVPTPSAVTAHADLAEQLVELDTELNREIEAWFANELPELLAVELEILSRQLREKALAHLRATLLPMLSARIARRLDDAASAHLETPEAPDDK</sequence>
<gene>
    <name evidence="1" type="ORF">GPA21_07790</name>
</gene>
<organism evidence="1 2">
    <name type="scientific">Azoarcus taiwanensis</name>
    <dbReference type="NCBI Taxonomy" id="666964"/>
    <lineage>
        <taxon>Bacteria</taxon>
        <taxon>Pseudomonadati</taxon>
        <taxon>Pseudomonadota</taxon>
        <taxon>Betaproteobacteria</taxon>
        <taxon>Rhodocyclales</taxon>
        <taxon>Zoogloeaceae</taxon>
        <taxon>Azoarcus</taxon>
    </lineage>
</organism>
<comment type="caution">
    <text evidence="1">The sequence shown here is derived from an EMBL/GenBank/DDBJ whole genome shotgun (WGS) entry which is preliminary data.</text>
</comment>
<dbReference type="Proteomes" id="UP000599523">
    <property type="component" value="Unassembled WGS sequence"/>
</dbReference>
<keyword evidence="2" id="KW-1185">Reference proteome</keyword>
<name>A0A972JAX7_9RHOO</name>
<proteinExistence type="predicted"/>
<reference evidence="1" key="1">
    <citation type="submission" date="2019-12" db="EMBL/GenBank/DDBJ databases">
        <title>Comparative genomics gives insights into the taxonomy of the Azoarcus-Aromatoleum group and reveals separate origins of nif in the plant-associated Azoarcus and non-plant-associated Aromatoleum sub-groups.</title>
        <authorList>
            <person name="Lafos M."/>
            <person name="Maluk M."/>
            <person name="Batista M."/>
            <person name="Junghare M."/>
            <person name="Carmona M."/>
            <person name="Faoro H."/>
            <person name="Cruz L.M."/>
            <person name="Battistoni F."/>
            <person name="De Souza E."/>
            <person name="Pedrosa F."/>
            <person name="Chen W.-M."/>
            <person name="Poole P.S."/>
            <person name="Dixon R.A."/>
            <person name="James E.K."/>
        </authorList>
    </citation>
    <scope>NUCLEOTIDE SEQUENCE</scope>
    <source>
        <strain evidence="1">NSC3</strain>
    </source>
</reference>
<dbReference type="EMBL" id="WTVM01000035">
    <property type="protein sequence ID" value="NMG02872.1"/>
    <property type="molecule type" value="Genomic_DNA"/>
</dbReference>
<dbReference type="RefSeq" id="WP_168987637.1">
    <property type="nucleotide sequence ID" value="NZ_CAWPHM010000259.1"/>
</dbReference>
<evidence type="ECO:0000313" key="1">
    <source>
        <dbReference type="EMBL" id="NMG02872.1"/>
    </source>
</evidence>
<protein>
    <submittedName>
        <fullName evidence="1">Uncharacterized protein</fullName>
    </submittedName>
</protein>
<accession>A0A972JAX7</accession>